<dbReference type="PANTHER" id="PTHR43190:SF3">
    <property type="entry name" value="N-ACETYL-D-GLUCOSAMINE KINASE"/>
    <property type="match status" value="1"/>
</dbReference>
<dbReference type="InterPro" id="IPR043129">
    <property type="entry name" value="ATPase_NBD"/>
</dbReference>
<evidence type="ECO:0000313" key="2">
    <source>
        <dbReference type="EMBL" id="RGP37617.1"/>
    </source>
</evidence>
<dbReference type="PANTHER" id="PTHR43190">
    <property type="entry name" value="N-ACETYL-D-GLUCOSAMINE KINASE"/>
    <property type="match status" value="1"/>
</dbReference>
<protein>
    <submittedName>
        <fullName evidence="2">ATPase</fullName>
    </submittedName>
</protein>
<evidence type="ECO:0000313" key="3">
    <source>
        <dbReference type="Proteomes" id="UP000284547"/>
    </source>
</evidence>
<evidence type="ECO:0000259" key="1">
    <source>
        <dbReference type="Pfam" id="PF01869"/>
    </source>
</evidence>
<dbReference type="SUPFAM" id="SSF53067">
    <property type="entry name" value="Actin-like ATPase domain"/>
    <property type="match status" value="2"/>
</dbReference>
<accession>A0A411Z3H7</accession>
<dbReference type="Proteomes" id="UP000284547">
    <property type="component" value="Unassembled WGS sequence"/>
</dbReference>
<dbReference type="InterPro" id="IPR052519">
    <property type="entry name" value="Euk-type_GlcNAc_Kinase"/>
</dbReference>
<feature type="domain" description="ATPase BadF/BadG/BcrA/BcrD type" evidence="1">
    <location>
        <begin position="5"/>
        <end position="252"/>
    </location>
</feature>
<dbReference type="RefSeq" id="WP_118151846.1">
    <property type="nucleotide sequence ID" value="NZ_QWEY01000004.1"/>
</dbReference>
<dbReference type="EMBL" id="QWEY01000004">
    <property type="protein sequence ID" value="RGP37617.1"/>
    <property type="molecule type" value="Genomic_DNA"/>
</dbReference>
<keyword evidence="3" id="KW-1185">Reference proteome</keyword>
<organism evidence="2 3">
    <name type="scientific">Pseudotabrizicola alkalilacus</name>
    <dbReference type="NCBI Taxonomy" id="2305252"/>
    <lineage>
        <taxon>Bacteria</taxon>
        <taxon>Pseudomonadati</taxon>
        <taxon>Pseudomonadota</taxon>
        <taxon>Alphaproteobacteria</taxon>
        <taxon>Rhodobacterales</taxon>
        <taxon>Paracoccaceae</taxon>
        <taxon>Pseudotabrizicola</taxon>
    </lineage>
</organism>
<dbReference type="Gene3D" id="3.30.420.40">
    <property type="match status" value="2"/>
</dbReference>
<dbReference type="CDD" id="cd24082">
    <property type="entry name" value="ASKHA_NBD_GspK-like"/>
    <property type="match status" value="1"/>
</dbReference>
<dbReference type="AlphaFoldDB" id="A0A411Z3H7"/>
<comment type="caution">
    <text evidence="2">The sequence shown here is derived from an EMBL/GenBank/DDBJ whole genome shotgun (WGS) entry which is preliminary data.</text>
</comment>
<reference evidence="2 3" key="1">
    <citation type="submission" date="2018-08" db="EMBL/GenBank/DDBJ databases">
        <title>Flavobacterium tibetense sp. nov., isolated from a wetland YonghuCo on Tibetan Plateau.</title>
        <authorList>
            <person name="Phurbu D."/>
            <person name="Lu H."/>
            <person name="Xing P."/>
        </authorList>
    </citation>
    <scope>NUCLEOTIDE SEQUENCE [LARGE SCALE GENOMIC DNA]</scope>
    <source>
        <strain evidence="2 3">DJC</strain>
    </source>
</reference>
<gene>
    <name evidence="2" type="ORF">D1012_10230</name>
</gene>
<dbReference type="Pfam" id="PF01869">
    <property type="entry name" value="BcrAD_BadFG"/>
    <property type="match status" value="1"/>
</dbReference>
<name>A0A411Z3H7_9RHOB</name>
<dbReference type="OrthoDB" id="63487at2"/>
<sequence length="281" mass="27860">MALFLGIDGGGTGCRAAVTDQAGRVLGRGHGGPANIASDPETARSNILAATNEAMFAALGPAEALREIPHLMAGLGLAGANAAGAAGRLRLALPFARARIETDAVAAAKGALVAADGIVAAMGTGSVYAVQQRGVIRCYGGWGLVLGDEGSGAWLGRAALSLALRAVDGFAAMTPFLQQLIDQHGGAAGVVSFAQTARAADFAQLAPGIVQSDDPAATELWGAAVSGVAAILLRLRETVPSPVTFIGGLGSAYATALSQVPQAAAKGTALDGALLLAREAE</sequence>
<proteinExistence type="predicted"/>
<dbReference type="InterPro" id="IPR002731">
    <property type="entry name" value="ATPase_BadF"/>
</dbReference>